<reference evidence="8" key="1">
    <citation type="submission" date="2011-03" db="EMBL/GenBank/DDBJ databases">
        <title>Draft genome sequence of Brevundimonas diminuta.</title>
        <authorList>
            <person name="Brown P.J.B."/>
            <person name="Buechlein A."/>
            <person name="Hemmerich C."/>
            <person name="Brun Y.V."/>
        </authorList>
    </citation>
    <scope>NUCLEOTIDE SEQUENCE [LARGE SCALE GENOMIC DNA]</scope>
    <source>
        <strain evidence="8">C19</strain>
    </source>
</reference>
<feature type="transmembrane region" description="Helical" evidence="6">
    <location>
        <begin position="127"/>
        <end position="145"/>
    </location>
</feature>
<sequence length="219" mass="22984">MLSASTTVKPALDKDGADALYPAVKHTVIEDIYAFAIGCSFVVLGIIFLKSAGLVTGGVAGIALLVSYVVPLPVGVLFMLINIPFFLFAWPAMGRRFMVKTVIVNLVIMALASIAPLMFTLSDVNPIFAALFGGTIIGMGILALARHSAGAGGTGVLALYLQKTKGINAGKTQMLCDALILSVSILVLNWQQVGLSLLSAAAMSGVMLGFHRPERYIGR</sequence>
<dbReference type="STRING" id="715226.ABI_13870"/>
<dbReference type="OrthoDB" id="3296441at2"/>
<evidence type="ECO:0008006" key="9">
    <source>
        <dbReference type="Google" id="ProtNLM"/>
    </source>
</evidence>
<comment type="subcellular location">
    <subcellularLocation>
        <location evidence="1">Cell membrane</location>
        <topology evidence="1">Multi-pass membrane protein</topology>
    </subcellularLocation>
</comment>
<dbReference type="HOGENOM" id="CLU_063199_3_0_5"/>
<name>F4QIF9_9CAUL</name>
<protein>
    <recommendedName>
        <fullName evidence="9">YitT family protein</fullName>
    </recommendedName>
</protein>
<dbReference type="Proteomes" id="UP000006512">
    <property type="component" value="Unassembled WGS sequence"/>
</dbReference>
<dbReference type="InterPro" id="IPR003740">
    <property type="entry name" value="YitT"/>
</dbReference>
<evidence type="ECO:0000256" key="5">
    <source>
        <dbReference type="ARBA" id="ARBA00023136"/>
    </source>
</evidence>
<dbReference type="InterPro" id="IPR051461">
    <property type="entry name" value="UPF0750_membrane"/>
</dbReference>
<evidence type="ECO:0000313" key="8">
    <source>
        <dbReference type="Proteomes" id="UP000006512"/>
    </source>
</evidence>
<keyword evidence="2" id="KW-1003">Cell membrane</keyword>
<dbReference type="PANTHER" id="PTHR33545:SF5">
    <property type="entry name" value="UPF0750 MEMBRANE PROTEIN YITT"/>
    <property type="match status" value="1"/>
</dbReference>
<evidence type="ECO:0000256" key="3">
    <source>
        <dbReference type="ARBA" id="ARBA00022692"/>
    </source>
</evidence>
<dbReference type="RefSeq" id="WP_006272133.1">
    <property type="nucleotide sequence ID" value="NZ_GL883077.1"/>
</dbReference>
<organism evidence="7 8">
    <name type="scientific">Asticcacaulis biprosthecium C19</name>
    <dbReference type="NCBI Taxonomy" id="715226"/>
    <lineage>
        <taxon>Bacteria</taxon>
        <taxon>Pseudomonadati</taxon>
        <taxon>Pseudomonadota</taxon>
        <taxon>Alphaproteobacteria</taxon>
        <taxon>Caulobacterales</taxon>
        <taxon>Caulobacteraceae</taxon>
        <taxon>Asticcacaulis</taxon>
    </lineage>
</organism>
<keyword evidence="8" id="KW-1185">Reference proteome</keyword>
<keyword evidence="3 6" id="KW-0812">Transmembrane</keyword>
<evidence type="ECO:0000313" key="7">
    <source>
        <dbReference type="EMBL" id="EGF92948.1"/>
    </source>
</evidence>
<dbReference type="EMBL" id="GL883077">
    <property type="protein sequence ID" value="EGF92948.1"/>
    <property type="molecule type" value="Genomic_DNA"/>
</dbReference>
<feature type="transmembrane region" description="Helical" evidence="6">
    <location>
        <begin position="102"/>
        <end position="121"/>
    </location>
</feature>
<dbReference type="Pfam" id="PF02588">
    <property type="entry name" value="YitT_membrane"/>
    <property type="match status" value="1"/>
</dbReference>
<keyword evidence="5 6" id="KW-0472">Membrane</keyword>
<proteinExistence type="predicted"/>
<gene>
    <name evidence="7" type="ORF">ABI_13870</name>
</gene>
<keyword evidence="4 6" id="KW-1133">Transmembrane helix</keyword>
<evidence type="ECO:0000256" key="4">
    <source>
        <dbReference type="ARBA" id="ARBA00022989"/>
    </source>
</evidence>
<dbReference type="PANTHER" id="PTHR33545">
    <property type="entry name" value="UPF0750 MEMBRANE PROTEIN YITT-RELATED"/>
    <property type="match status" value="1"/>
</dbReference>
<accession>F4QIF9</accession>
<dbReference type="eggNOG" id="COG1284">
    <property type="taxonomic scope" value="Bacteria"/>
</dbReference>
<evidence type="ECO:0000256" key="1">
    <source>
        <dbReference type="ARBA" id="ARBA00004651"/>
    </source>
</evidence>
<feature type="transmembrane region" description="Helical" evidence="6">
    <location>
        <begin position="61"/>
        <end position="90"/>
    </location>
</feature>
<dbReference type="GO" id="GO:0005886">
    <property type="term" value="C:plasma membrane"/>
    <property type="evidence" value="ECO:0007669"/>
    <property type="project" value="UniProtKB-SubCell"/>
</dbReference>
<evidence type="ECO:0000256" key="2">
    <source>
        <dbReference type="ARBA" id="ARBA00022475"/>
    </source>
</evidence>
<evidence type="ECO:0000256" key="6">
    <source>
        <dbReference type="SAM" id="Phobius"/>
    </source>
</evidence>
<dbReference type="AlphaFoldDB" id="F4QIF9"/>